<dbReference type="VEuPathDB" id="FungiDB:TAPDE_000741"/>
<dbReference type="EMBL" id="CAHR02000023">
    <property type="protein sequence ID" value="CCG81057.1"/>
    <property type="molecule type" value="Genomic_DNA"/>
</dbReference>
<protein>
    <submittedName>
        <fullName evidence="1">Uncharacterized protein</fullName>
    </submittedName>
</protein>
<reference evidence="1 2" key="1">
    <citation type="journal article" date="2013" name="MBio">
        <title>Genome sequencing of the plant pathogen Taphrina deformans, the causal agent of peach leaf curl.</title>
        <authorList>
            <person name="Cisse O.H."/>
            <person name="Almeida J.M.G.C.F."/>
            <person name="Fonseca A."/>
            <person name="Kumar A.A."/>
            <person name="Salojaervi J."/>
            <person name="Overmyer K."/>
            <person name="Hauser P.M."/>
            <person name="Pagni M."/>
        </authorList>
    </citation>
    <scope>NUCLEOTIDE SEQUENCE [LARGE SCALE GENOMIC DNA]</scope>
    <source>
        <strain evidence="2">PYCC 5710 / ATCC 11124 / CBS 356.35 / IMI 108563 / JCM 9778 / NBRC 8474</strain>
    </source>
</reference>
<gene>
    <name evidence="1" type="ORF">TAPDE_000741</name>
</gene>
<dbReference type="InterPro" id="IPR053325">
    <property type="entry name" value="H3-Acetyl_Activator"/>
</dbReference>
<proteinExistence type="predicted"/>
<dbReference type="PANTHER" id="PTHR35706:SF1">
    <property type="entry name" value="EMBRYOGENESIS-LIKE PROTEIN"/>
    <property type="match status" value="1"/>
</dbReference>
<dbReference type="AlphaFoldDB" id="R4X722"/>
<keyword evidence="2" id="KW-1185">Reference proteome</keyword>
<organism evidence="1 2">
    <name type="scientific">Taphrina deformans (strain PYCC 5710 / ATCC 11124 / CBS 356.35 / IMI 108563 / JCM 9778 / NBRC 8474)</name>
    <name type="common">Peach leaf curl fungus</name>
    <name type="synonym">Lalaria deformans</name>
    <dbReference type="NCBI Taxonomy" id="1097556"/>
    <lineage>
        <taxon>Eukaryota</taxon>
        <taxon>Fungi</taxon>
        <taxon>Dikarya</taxon>
        <taxon>Ascomycota</taxon>
        <taxon>Taphrinomycotina</taxon>
        <taxon>Taphrinomycetes</taxon>
        <taxon>Taphrinales</taxon>
        <taxon>Taphrinaceae</taxon>
        <taxon>Taphrina</taxon>
    </lineage>
</organism>
<dbReference type="Proteomes" id="UP000013776">
    <property type="component" value="Unassembled WGS sequence"/>
</dbReference>
<evidence type="ECO:0000313" key="1">
    <source>
        <dbReference type="EMBL" id="CCG81057.1"/>
    </source>
</evidence>
<name>R4X722_TAPDE</name>
<dbReference type="OrthoDB" id="273230at2759"/>
<accession>R4X722</accession>
<comment type="caution">
    <text evidence="1">The sequence shown here is derived from an EMBL/GenBank/DDBJ whole genome shotgun (WGS) entry which is preliminary data.</text>
</comment>
<sequence>MLRHIIRTVAQRSGHAPKRVPGPWAASSIERPQHLHARLFSQTRPSGIDSPALARAIRTIQDKFVEAKDEYECALESQGTTYTVEDNETARELAGELTQVYETIMTGSDLSDAEKQTVKEKLSARIRELTSEFWREFG</sequence>
<evidence type="ECO:0000313" key="2">
    <source>
        <dbReference type="Proteomes" id="UP000013776"/>
    </source>
</evidence>
<dbReference type="PANTHER" id="PTHR35706">
    <property type="entry name" value="F14O23.11 PROTEIN"/>
    <property type="match status" value="1"/>
</dbReference>